<evidence type="ECO:0000313" key="2">
    <source>
        <dbReference type="EMBL" id="KAF3840837.1"/>
    </source>
</evidence>
<sequence>MQYIVTQQLFETPHCFVRVSPGFTAQLQQCQSRTLSHSTSLVDFIPKPSPDIQPCDLTEEDYSSPNALYSLPISPDHMPTVCAAYSASIKYLQANNHESLRVLALHEMGNLQFYNGNTRAAHAHWSKAVDCALQSSGAVEKWDGVSVQGGSLQQTLNQAGIWGCLQAAVLTAKIAHIGEELLPGADLFSEPHRVPLGSTVTSLNFLCHWLYTTGYYITMRALTQLCLFTEAVKEAAQITQGTGSLPHAHFITKDNLQTFYSNKSLLDNSEALEEFINCEFTPEISTLYGSTLCLRFKLARTQLVLALSDTVHGPPAPGLHLKTEEPKVLTFDSKKEKLTLETMKFLLLEVASSWLHSISQQMSSLSCSEMEILELTIEFKLLKASLYLQQGNAADSSEVAISSFMLLLTSPVILKGIEPGSQKPASDRLHTKTGVNGLPTAVEASERVGPPLWLRCRLALVRSLTSHIPGTAAPLPGKNINEEASRLLQEGLDECALWGDIDIQALLMVEGAELKAKRGKTDDSMAMFQEAVALLSGHTSMPPGSSLTLARATLLLSDLRGVQSITLLKLTQKLLKKQLSVFGQRVVLDDGKMCFPPPGPSNIYLPYLHMLDQTTLQIGHILDLNAMQIPDPEAQSSQSTSRQRSHHSSRIERDSPASVTSPSLNSPNTSNPTSPPCSAR</sequence>
<evidence type="ECO:0000313" key="3">
    <source>
        <dbReference type="Proteomes" id="UP000518266"/>
    </source>
</evidence>
<protein>
    <submittedName>
        <fullName evidence="2">Uncharacterized protein</fullName>
    </submittedName>
</protein>
<dbReference type="PANTHER" id="PTHR33487">
    <property type="entry name" value="CILIA- AND FLAGELLA-ASSOCIATED PROTEIN 54"/>
    <property type="match status" value="1"/>
</dbReference>
<feature type="region of interest" description="Disordered" evidence="1">
    <location>
        <begin position="632"/>
        <end position="680"/>
    </location>
</feature>
<dbReference type="EMBL" id="JAAKFY010000020">
    <property type="protein sequence ID" value="KAF3840837.1"/>
    <property type="molecule type" value="Genomic_DNA"/>
</dbReference>
<dbReference type="PANTHER" id="PTHR33487:SF1">
    <property type="entry name" value="CILIA- AND FLAGELLA-ASSOCIATED PROTEIN 54"/>
    <property type="match status" value="1"/>
</dbReference>
<feature type="compositionally biased region" description="Low complexity" evidence="1">
    <location>
        <begin position="660"/>
        <end position="672"/>
    </location>
</feature>
<comment type="caution">
    <text evidence="2">The sequence shown here is derived from an EMBL/GenBank/DDBJ whole genome shotgun (WGS) entry which is preliminary data.</text>
</comment>
<dbReference type="Proteomes" id="UP000518266">
    <property type="component" value="Unassembled WGS sequence"/>
</dbReference>
<name>A0A7J5XW86_DISMA</name>
<proteinExistence type="predicted"/>
<reference evidence="2 3" key="1">
    <citation type="submission" date="2020-03" db="EMBL/GenBank/DDBJ databases">
        <title>Dissostichus mawsoni Genome sequencing and assembly.</title>
        <authorList>
            <person name="Park H."/>
        </authorList>
    </citation>
    <scope>NUCLEOTIDE SEQUENCE [LARGE SCALE GENOMIC DNA]</scope>
    <source>
        <strain evidence="2">DM0001</strain>
        <tissue evidence="2">Muscle</tissue>
    </source>
</reference>
<evidence type="ECO:0000256" key="1">
    <source>
        <dbReference type="SAM" id="MobiDB-lite"/>
    </source>
</evidence>
<dbReference type="GO" id="GO:0060271">
    <property type="term" value="P:cilium assembly"/>
    <property type="evidence" value="ECO:0007669"/>
    <property type="project" value="TreeGrafter"/>
</dbReference>
<dbReference type="OrthoDB" id="8897406at2759"/>
<keyword evidence="3" id="KW-1185">Reference proteome</keyword>
<organism evidence="2 3">
    <name type="scientific">Dissostichus mawsoni</name>
    <name type="common">Antarctic cod</name>
    <dbReference type="NCBI Taxonomy" id="36200"/>
    <lineage>
        <taxon>Eukaryota</taxon>
        <taxon>Metazoa</taxon>
        <taxon>Chordata</taxon>
        <taxon>Craniata</taxon>
        <taxon>Vertebrata</taxon>
        <taxon>Euteleostomi</taxon>
        <taxon>Actinopterygii</taxon>
        <taxon>Neopterygii</taxon>
        <taxon>Teleostei</taxon>
        <taxon>Neoteleostei</taxon>
        <taxon>Acanthomorphata</taxon>
        <taxon>Eupercaria</taxon>
        <taxon>Perciformes</taxon>
        <taxon>Notothenioidei</taxon>
        <taxon>Nototheniidae</taxon>
        <taxon>Dissostichus</taxon>
    </lineage>
</organism>
<accession>A0A7J5XW86</accession>
<gene>
    <name evidence="2" type="ORF">F7725_006699</name>
</gene>
<dbReference type="AlphaFoldDB" id="A0A7J5XW86"/>